<evidence type="ECO:0000313" key="2">
    <source>
        <dbReference type="EMBL" id="OQV25848.1"/>
    </source>
</evidence>
<name>A0A1W0XEM0_HYPEX</name>
<dbReference type="AlphaFoldDB" id="A0A1W0XEM0"/>
<keyword evidence="1" id="KW-1133">Transmembrane helix</keyword>
<keyword evidence="1" id="KW-0472">Membrane</keyword>
<keyword evidence="1" id="KW-0812">Transmembrane</keyword>
<protein>
    <submittedName>
        <fullName evidence="2">Uncharacterized protein</fullName>
    </submittedName>
</protein>
<evidence type="ECO:0000256" key="1">
    <source>
        <dbReference type="SAM" id="Phobius"/>
    </source>
</evidence>
<feature type="transmembrane region" description="Helical" evidence="1">
    <location>
        <begin position="165"/>
        <end position="190"/>
    </location>
</feature>
<accession>A0A1W0XEM0</accession>
<evidence type="ECO:0000313" key="3">
    <source>
        <dbReference type="Proteomes" id="UP000192578"/>
    </source>
</evidence>
<gene>
    <name evidence="2" type="ORF">BV898_00773</name>
</gene>
<comment type="caution">
    <text evidence="2">The sequence shown here is derived from an EMBL/GenBank/DDBJ whole genome shotgun (WGS) entry which is preliminary data.</text>
</comment>
<dbReference type="Proteomes" id="UP000192578">
    <property type="component" value="Unassembled WGS sequence"/>
</dbReference>
<proteinExistence type="predicted"/>
<sequence length="202" mass="21837">MAIRTSDTTSTLCISEERHDFPVGHDYEQILTCQSGHNFYFCNADSIRLRQLNSTAIGFGDISINLVGLGAFVEDPQYPQALLESISLSADVYCCSPPVLPRDCSRGFRLVYGDPVTTAVLETSPSTDSTADAPTDMTTMLTSSPPSMTSPQTGGIPALQSNDGWILRVVVIVCGVVVVIVYLGCLLYLFCRHTGYGRLAQV</sequence>
<organism evidence="2 3">
    <name type="scientific">Hypsibius exemplaris</name>
    <name type="common">Freshwater tardigrade</name>
    <dbReference type="NCBI Taxonomy" id="2072580"/>
    <lineage>
        <taxon>Eukaryota</taxon>
        <taxon>Metazoa</taxon>
        <taxon>Ecdysozoa</taxon>
        <taxon>Tardigrada</taxon>
        <taxon>Eutardigrada</taxon>
        <taxon>Parachela</taxon>
        <taxon>Hypsibioidea</taxon>
        <taxon>Hypsibiidae</taxon>
        <taxon>Hypsibius</taxon>
    </lineage>
</organism>
<keyword evidence="3" id="KW-1185">Reference proteome</keyword>
<reference evidence="3" key="1">
    <citation type="submission" date="2017-01" db="EMBL/GenBank/DDBJ databases">
        <title>Comparative genomics of anhydrobiosis in the tardigrade Hypsibius dujardini.</title>
        <authorList>
            <person name="Yoshida Y."/>
            <person name="Koutsovoulos G."/>
            <person name="Laetsch D."/>
            <person name="Stevens L."/>
            <person name="Kumar S."/>
            <person name="Horikawa D."/>
            <person name="Ishino K."/>
            <person name="Komine S."/>
            <person name="Tomita M."/>
            <person name="Blaxter M."/>
            <person name="Arakawa K."/>
        </authorList>
    </citation>
    <scope>NUCLEOTIDE SEQUENCE [LARGE SCALE GENOMIC DNA]</scope>
    <source>
        <strain evidence="3">Z151</strain>
    </source>
</reference>
<dbReference type="EMBL" id="MTYJ01000002">
    <property type="protein sequence ID" value="OQV25848.1"/>
    <property type="molecule type" value="Genomic_DNA"/>
</dbReference>